<dbReference type="SUPFAM" id="SSF48452">
    <property type="entry name" value="TPR-like"/>
    <property type="match status" value="1"/>
</dbReference>
<keyword evidence="2" id="KW-0378">Hydrolase</keyword>
<dbReference type="GO" id="GO:0016787">
    <property type="term" value="F:hydrolase activity"/>
    <property type="evidence" value="ECO:0007669"/>
    <property type="project" value="UniProtKB-KW"/>
</dbReference>
<sequence>MKLICLIAGFGAAVLAMPGVVAQEDTRPVVRPTHTYSIVARDKTTGALGVAVQSHWFSVGARVAWAEAGVGAVATQSFTEVTYGPLGLDLMRAGKTAPEALRSLLQSDEGVAVRQVGMVDADGGVAAHTGARAIVEHCHHTGDGYSLQANLMLKDTVCDAMVRAYEGTEGDLAEKLMRALEAAQAEGGDIRGKQSAALIVVEGDKGTAPWNQRSFDLRVDDHAAPVREMRRLLTVARGYKLMNKGDDLWTEGKVEEALKAYEAAEALMPDNHEAIFWHATTLAAGGYVEQALPLYARAYAMWPDWRKVVPRLVQSELLPDDPALIEKIVGAR</sequence>
<evidence type="ECO:0000313" key="2">
    <source>
        <dbReference type="EMBL" id="RMB01464.1"/>
    </source>
</evidence>
<dbReference type="OrthoDB" id="9790012at2"/>
<evidence type="ECO:0000313" key="3">
    <source>
        <dbReference type="Proteomes" id="UP000271227"/>
    </source>
</evidence>
<dbReference type="Gene3D" id="3.60.20.10">
    <property type="entry name" value="Glutamine Phosphoribosylpyrophosphate, subunit 1, domain 1"/>
    <property type="match status" value="1"/>
</dbReference>
<dbReference type="InterPro" id="IPR029055">
    <property type="entry name" value="Ntn_hydrolases_N"/>
</dbReference>
<evidence type="ECO:0000256" key="1">
    <source>
        <dbReference type="SAM" id="SignalP"/>
    </source>
</evidence>
<dbReference type="SUPFAM" id="SSF56235">
    <property type="entry name" value="N-terminal nucleophile aminohydrolases (Ntn hydrolases)"/>
    <property type="match status" value="1"/>
</dbReference>
<protein>
    <submittedName>
        <fullName evidence="2">Putative Ntn-hydrolase superfamily protein</fullName>
    </submittedName>
</protein>
<reference evidence="2 3" key="1">
    <citation type="submission" date="2018-10" db="EMBL/GenBank/DDBJ databases">
        <title>Genomic Encyclopedia of Archaeal and Bacterial Type Strains, Phase II (KMG-II): from individual species to whole genera.</title>
        <authorList>
            <person name="Goeker M."/>
        </authorList>
    </citation>
    <scope>NUCLEOTIDE SEQUENCE [LARGE SCALE GENOMIC DNA]</scope>
    <source>
        <strain evidence="2 3">DSM 25217</strain>
    </source>
</reference>
<dbReference type="Proteomes" id="UP000271227">
    <property type="component" value="Unassembled WGS sequence"/>
</dbReference>
<keyword evidence="3" id="KW-1185">Reference proteome</keyword>
<proteinExistence type="predicted"/>
<organism evidence="2 3">
    <name type="scientific">Eilatimonas milleporae</name>
    <dbReference type="NCBI Taxonomy" id="911205"/>
    <lineage>
        <taxon>Bacteria</taxon>
        <taxon>Pseudomonadati</taxon>
        <taxon>Pseudomonadota</taxon>
        <taxon>Alphaproteobacteria</taxon>
        <taxon>Kordiimonadales</taxon>
        <taxon>Kordiimonadaceae</taxon>
        <taxon>Eilatimonas</taxon>
    </lineage>
</organism>
<dbReference type="InterPro" id="IPR011990">
    <property type="entry name" value="TPR-like_helical_dom_sf"/>
</dbReference>
<keyword evidence="1" id="KW-0732">Signal</keyword>
<dbReference type="Pfam" id="PF06267">
    <property type="entry name" value="DUF1028"/>
    <property type="match status" value="1"/>
</dbReference>
<dbReference type="InParanoid" id="A0A3M0BV62"/>
<comment type="caution">
    <text evidence="2">The sequence shown here is derived from an EMBL/GenBank/DDBJ whole genome shotgun (WGS) entry which is preliminary data.</text>
</comment>
<dbReference type="AlphaFoldDB" id="A0A3M0BV62"/>
<dbReference type="EMBL" id="REFR01000016">
    <property type="protein sequence ID" value="RMB01464.1"/>
    <property type="molecule type" value="Genomic_DNA"/>
</dbReference>
<dbReference type="PANTHER" id="PTHR39328:SF1">
    <property type="entry name" value="BLL2871 PROTEIN"/>
    <property type="match status" value="1"/>
</dbReference>
<dbReference type="RefSeq" id="WP_121940283.1">
    <property type="nucleotide sequence ID" value="NZ_REFR01000016.1"/>
</dbReference>
<dbReference type="Gene3D" id="1.25.40.10">
    <property type="entry name" value="Tetratricopeptide repeat domain"/>
    <property type="match status" value="1"/>
</dbReference>
<accession>A0A3M0BV62</accession>
<name>A0A3M0BV62_9PROT</name>
<feature type="chain" id="PRO_5017985460" evidence="1">
    <location>
        <begin position="23"/>
        <end position="332"/>
    </location>
</feature>
<gene>
    <name evidence="2" type="ORF">BXY39_3648</name>
</gene>
<dbReference type="InterPro" id="IPR010430">
    <property type="entry name" value="DUF1028"/>
</dbReference>
<feature type="signal peptide" evidence="1">
    <location>
        <begin position="1"/>
        <end position="22"/>
    </location>
</feature>
<dbReference type="PANTHER" id="PTHR39328">
    <property type="entry name" value="BLL2871 PROTEIN"/>
    <property type="match status" value="1"/>
</dbReference>